<feature type="compositionally biased region" description="Basic and acidic residues" evidence="1">
    <location>
        <begin position="37"/>
        <end position="46"/>
    </location>
</feature>
<evidence type="ECO:0000313" key="3">
    <source>
        <dbReference type="Proteomes" id="UP001230051"/>
    </source>
</evidence>
<keyword evidence="3" id="KW-1185">Reference proteome</keyword>
<feature type="compositionally biased region" description="Basic and acidic residues" evidence="1">
    <location>
        <begin position="66"/>
        <end position="76"/>
    </location>
</feature>
<dbReference type="EMBL" id="JAGXEW010000027">
    <property type="protein sequence ID" value="KAK1156495.1"/>
    <property type="molecule type" value="Genomic_DNA"/>
</dbReference>
<proteinExistence type="predicted"/>
<sequence>MERGSLQHPGNQQQMMSLWCYSRSSKGRVRFPWSGLEKNRGNENHRKICTGKPGKQNAHMMPAKQQKKDFDKYMTD</sequence>
<protein>
    <submittedName>
        <fullName evidence="2">Uncharacterized protein</fullName>
    </submittedName>
</protein>
<accession>A0AAD8FT84</accession>
<dbReference type="AlphaFoldDB" id="A0AAD8FT84"/>
<feature type="region of interest" description="Disordered" evidence="1">
    <location>
        <begin position="32"/>
        <end position="76"/>
    </location>
</feature>
<comment type="caution">
    <text evidence="2">The sequence shown here is derived from an EMBL/GenBank/DDBJ whole genome shotgun (WGS) entry which is preliminary data.</text>
</comment>
<evidence type="ECO:0000256" key="1">
    <source>
        <dbReference type="SAM" id="MobiDB-lite"/>
    </source>
</evidence>
<reference evidence="2" key="1">
    <citation type="submission" date="2022-02" db="EMBL/GenBank/DDBJ databases">
        <title>Atlantic sturgeon de novo genome assembly.</title>
        <authorList>
            <person name="Stock M."/>
            <person name="Klopp C."/>
            <person name="Guiguen Y."/>
            <person name="Cabau C."/>
            <person name="Parinello H."/>
            <person name="Santidrian Yebra-Pimentel E."/>
            <person name="Kuhl H."/>
            <person name="Dirks R.P."/>
            <person name="Guessner J."/>
            <person name="Wuertz S."/>
            <person name="Du K."/>
            <person name="Schartl M."/>
        </authorList>
    </citation>
    <scope>NUCLEOTIDE SEQUENCE</scope>
    <source>
        <strain evidence="2">STURGEONOMICS-FGT-2020</strain>
        <tissue evidence="2">Whole blood</tissue>
    </source>
</reference>
<name>A0AAD8FT84_ACIOX</name>
<dbReference type="Proteomes" id="UP001230051">
    <property type="component" value="Unassembled WGS sequence"/>
</dbReference>
<organism evidence="2 3">
    <name type="scientific">Acipenser oxyrinchus oxyrinchus</name>
    <dbReference type="NCBI Taxonomy" id="40147"/>
    <lineage>
        <taxon>Eukaryota</taxon>
        <taxon>Metazoa</taxon>
        <taxon>Chordata</taxon>
        <taxon>Craniata</taxon>
        <taxon>Vertebrata</taxon>
        <taxon>Euteleostomi</taxon>
        <taxon>Actinopterygii</taxon>
        <taxon>Chondrostei</taxon>
        <taxon>Acipenseriformes</taxon>
        <taxon>Acipenseridae</taxon>
        <taxon>Acipenser</taxon>
    </lineage>
</organism>
<gene>
    <name evidence="2" type="ORF">AOXY_G25473</name>
</gene>
<evidence type="ECO:0000313" key="2">
    <source>
        <dbReference type="EMBL" id="KAK1156495.1"/>
    </source>
</evidence>